<dbReference type="InterPro" id="IPR000537">
    <property type="entry name" value="UbiA_prenyltransferase"/>
</dbReference>
<evidence type="ECO:0000256" key="3">
    <source>
        <dbReference type="ARBA" id="ARBA00022989"/>
    </source>
</evidence>
<dbReference type="CDD" id="cd13965">
    <property type="entry name" value="PT_UbiA_3"/>
    <property type="match status" value="1"/>
</dbReference>
<evidence type="ECO:0000313" key="6">
    <source>
        <dbReference type="EMBL" id="KAF4626139.1"/>
    </source>
</evidence>
<dbReference type="AlphaFoldDB" id="A0A8H4RCC7"/>
<protein>
    <recommendedName>
        <fullName evidence="8">UbiA prenyltransferase</fullName>
    </recommendedName>
</protein>
<feature type="transmembrane region" description="Helical" evidence="5">
    <location>
        <begin position="299"/>
        <end position="320"/>
    </location>
</feature>
<evidence type="ECO:0008006" key="8">
    <source>
        <dbReference type="Google" id="ProtNLM"/>
    </source>
</evidence>
<comment type="subcellular location">
    <subcellularLocation>
        <location evidence="1">Membrane</location>
        <topology evidence="1">Multi-pass membrane protein</topology>
    </subcellularLocation>
</comment>
<sequence length="326" mass="36415">MESKAQELGECIPVAEKLQTFLRAAIYHSRTIWLFTANDIKSIVCPETAFGILAVLSGPLLTTNKRPALLEILSRPPKVLIWNWLNVLLFDIANQRLPQSVVEDSVNKPWRPLLSGRISPTKTRQLLLTVVPIVFFASYILGGMSETVAMMVLGYMYNDLGGSDKNYNIRNFINALWFMCYSSGSSKVAAGFGQHDLNDTAGPWILIVGMVVFSTLSMQDMPDISGDATRGRKTLPLVHGEAVARWAIALPVLFWSVACPMFWQLGRLGYMPSLGLGGLLAFCVLAFRSVDSDRNSWKLWCLWTISLYALPLFKNFNVLIDFARKL</sequence>
<evidence type="ECO:0000256" key="4">
    <source>
        <dbReference type="ARBA" id="ARBA00023136"/>
    </source>
</evidence>
<organism evidence="6 7">
    <name type="scientific">Cudoniella acicularis</name>
    <dbReference type="NCBI Taxonomy" id="354080"/>
    <lineage>
        <taxon>Eukaryota</taxon>
        <taxon>Fungi</taxon>
        <taxon>Dikarya</taxon>
        <taxon>Ascomycota</taxon>
        <taxon>Pezizomycotina</taxon>
        <taxon>Leotiomycetes</taxon>
        <taxon>Helotiales</taxon>
        <taxon>Tricladiaceae</taxon>
        <taxon>Cudoniella</taxon>
    </lineage>
</organism>
<dbReference type="OrthoDB" id="434972at2759"/>
<feature type="transmembrane region" description="Helical" evidence="5">
    <location>
        <begin position="201"/>
        <end position="221"/>
    </location>
</feature>
<proteinExistence type="predicted"/>
<dbReference type="Proteomes" id="UP000566819">
    <property type="component" value="Unassembled WGS sequence"/>
</dbReference>
<keyword evidence="3 5" id="KW-1133">Transmembrane helix</keyword>
<dbReference type="GO" id="GO:0016765">
    <property type="term" value="F:transferase activity, transferring alkyl or aryl (other than methyl) groups"/>
    <property type="evidence" value="ECO:0007669"/>
    <property type="project" value="InterPro"/>
</dbReference>
<name>A0A8H4RCC7_9HELO</name>
<accession>A0A8H4RCC7</accession>
<dbReference type="PANTHER" id="PTHR42723">
    <property type="entry name" value="CHLOROPHYLL SYNTHASE"/>
    <property type="match status" value="1"/>
</dbReference>
<feature type="transmembrane region" description="Helical" evidence="5">
    <location>
        <begin position="126"/>
        <end position="157"/>
    </location>
</feature>
<feature type="transmembrane region" description="Helical" evidence="5">
    <location>
        <begin position="242"/>
        <end position="263"/>
    </location>
</feature>
<dbReference type="InterPro" id="IPR050475">
    <property type="entry name" value="Prenyltransferase_related"/>
</dbReference>
<keyword evidence="4 5" id="KW-0472">Membrane</keyword>
<keyword evidence="7" id="KW-1185">Reference proteome</keyword>
<dbReference type="PANTHER" id="PTHR42723:SF1">
    <property type="entry name" value="CHLOROPHYLL SYNTHASE, CHLOROPLASTIC"/>
    <property type="match status" value="1"/>
</dbReference>
<dbReference type="EMBL" id="JAAMPI010001216">
    <property type="protein sequence ID" value="KAF4626139.1"/>
    <property type="molecule type" value="Genomic_DNA"/>
</dbReference>
<keyword evidence="2 5" id="KW-0812">Transmembrane</keyword>
<dbReference type="Pfam" id="PF01040">
    <property type="entry name" value="UbiA"/>
    <property type="match status" value="1"/>
</dbReference>
<reference evidence="6 7" key="1">
    <citation type="submission" date="2020-03" db="EMBL/GenBank/DDBJ databases">
        <title>Draft Genome Sequence of Cudoniella acicularis.</title>
        <authorList>
            <person name="Buettner E."/>
            <person name="Kellner H."/>
        </authorList>
    </citation>
    <scope>NUCLEOTIDE SEQUENCE [LARGE SCALE GENOMIC DNA]</scope>
    <source>
        <strain evidence="6 7">DSM 108380</strain>
    </source>
</reference>
<dbReference type="GO" id="GO:0016020">
    <property type="term" value="C:membrane"/>
    <property type="evidence" value="ECO:0007669"/>
    <property type="project" value="UniProtKB-SubCell"/>
</dbReference>
<evidence type="ECO:0000256" key="5">
    <source>
        <dbReference type="SAM" id="Phobius"/>
    </source>
</evidence>
<evidence type="ECO:0000256" key="2">
    <source>
        <dbReference type="ARBA" id="ARBA00022692"/>
    </source>
</evidence>
<evidence type="ECO:0000313" key="7">
    <source>
        <dbReference type="Proteomes" id="UP000566819"/>
    </source>
</evidence>
<feature type="transmembrane region" description="Helical" evidence="5">
    <location>
        <begin position="269"/>
        <end position="287"/>
    </location>
</feature>
<comment type="caution">
    <text evidence="6">The sequence shown here is derived from an EMBL/GenBank/DDBJ whole genome shotgun (WGS) entry which is preliminary data.</text>
</comment>
<gene>
    <name evidence="6" type="ORF">G7Y89_g12022</name>
</gene>
<evidence type="ECO:0000256" key="1">
    <source>
        <dbReference type="ARBA" id="ARBA00004141"/>
    </source>
</evidence>